<dbReference type="Gene3D" id="3.90.550.10">
    <property type="entry name" value="Spore Coat Polysaccharide Biosynthesis Protein SpsA, Chain A"/>
    <property type="match status" value="1"/>
</dbReference>
<dbReference type="InterPro" id="IPR029044">
    <property type="entry name" value="Nucleotide-diphossugar_trans"/>
</dbReference>
<reference evidence="2" key="1">
    <citation type="journal article" date="2014" name="Front. Microbiol.">
        <title>High frequency of phylogenetically diverse reductive dehalogenase-homologous genes in deep subseafloor sedimentary metagenomes.</title>
        <authorList>
            <person name="Kawai M."/>
            <person name="Futagami T."/>
            <person name="Toyoda A."/>
            <person name="Takaki Y."/>
            <person name="Nishi S."/>
            <person name="Hori S."/>
            <person name="Arai W."/>
            <person name="Tsubouchi T."/>
            <person name="Morono Y."/>
            <person name="Uchiyama I."/>
            <person name="Ito T."/>
            <person name="Fujiyama A."/>
            <person name="Inagaki F."/>
            <person name="Takami H."/>
        </authorList>
    </citation>
    <scope>NUCLEOTIDE SEQUENCE</scope>
    <source>
        <strain evidence="2">Expedition CK06-06</strain>
    </source>
</reference>
<feature type="non-terminal residue" evidence="2">
    <location>
        <position position="1"/>
    </location>
</feature>
<proteinExistence type="predicted"/>
<dbReference type="EMBL" id="BARU01003287">
    <property type="protein sequence ID" value="GAH22304.1"/>
    <property type="molecule type" value="Genomic_DNA"/>
</dbReference>
<dbReference type="SUPFAM" id="SSF53448">
    <property type="entry name" value="Nucleotide-diphospho-sugar transferases"/>
    <property type="match status" value="1"/>
</dbReference>
<sequence length="251" mass="28853">LVTATGKVEIIIVLDGWTKDVVRDERVIVLKKSEPVGRRVAINEAARIAKGKYLFHLDAHCTMSEGWDTKLKCACTGRTVVTCLVKPLDENWKYKKRGGYSFVSLSPKLEVKWWSGYKLAKDCKVAEETMAFTGCAWMIQKDYFWELGGCDESLGSYGHTGSEWSLKVWLHKEFPGRLLIRVDVICGHLFGTNTDNKRYQVNMASDSVFYHWAIHNFGDVLPTLVNRLLFRYRCYWGGNNSELHNCRRRKS</sequence>
<dbReference type="AlphaFoldDB" id="X1EYQ2"/>
<name>X1EYQ2_9ZZZZ</name>
<feature type="domain" description="Glycosyltransferase 2-like" evidence="1">
    <location>
        <begin position="7"/>
        <end position="148"/>
    </location>
</feature>
<dbReference type="InterPro" id="IPR001173">
    <property type="entry name" value="Glyco_trans_2-like"/>
</dbReference>
<accession>X1EYQ2</accession>
<evidence type="ECO:0000313" key="2">
    <source>
        <dbReference type="EMBL" id="GAH22304.1"/>
    </source>
</evidence>
<evidence type="ECO:0000259" key="1">
    <source>
        <dbReference type="Pfam" id="PF00535"/>
    </source>
</evidence>
<dbReference type="Pfam" id="PF00535">
    <property type="entry name" value="Glycos_transf_2"/>
    <property type="match status" value="1"/>
</dbReference>
<gene>
    <name evidence="2" type="ORF">S03H2_07205</name>
</gene>
<protein>
    <recommendedName>
        <fullName evidence="1">Glycosyltransferase 2-like domain-containing protein</fullName>
    </recommendedName>
</protein>
<comment type="caution">
    <text evidence="2">The sequence shown here is derived from an EMBL/GenBank/DDBJ whole genome shotgun (WGS) entry which is preliminary data.</text>
</comment>
<organism evidence="2">
    <name type="scientific">marine sediment metagenome</name>
    <dbReference type="NCBI Taxonomy" id="412755"/>
    <lineage>
        <taxon>unclassified sequences</taxon>
        <taxon>metagenomes</taxon>
        <taxon>ecological metagenomes</taxon>
    </lineage>
</organism>